<dbReference type="EMBL" id="BLIR01000003">
    <property type="protein sequence ID" value="GFE42246.1"/>
    <property type="molecule type" value="Genomic_DNA"/>
</dbReference>
<comment type="caution">
    <text evidence="1">The sequence shown here is derived from an EMBL/GenBank/DDBJ whole genome shotgun (WGS) entry which is preliminary data.</text>
</comment>
<gene>
    <name evidence="1" type="ORF">Stube_69190</name>
</gene>
<organism evidence="1 2">
    <name type="scientific">Streptomyces tubercidicus</name>
    <dbReference type="NCBI Taxonomy" id="47759"/>
    <lineage>
        <taxon>Bacteria</taxon>
        <taxon>Bacillati</taxon>
        <taxon>Actinomycetota</taxon>
        <taxon>Actinomycetes</taxon>
        <taxon>Kitasatosporales</taxon>
        <taxon>Streptomycetaceae</taxon>
        <taxon>Streptomyces</taxon>
    </lineage>
</organism>
<name>A0A640V7S3_9ACTN</name>
<protein>
    <submittedName>
        <fullName evidence="1">Uncharacterized protein</fullName>
    </submittedName>
</protein>
<evidence type="ECO:0000313" key="2">
    <source>
        <dbReference type="Proteomes" id="UP000431826"/>
    </source>
</evidence>
<reference evidence="1 2" key="1">
    <citation type="submission" date="2019-12" db="EMBL/GenBank/DDBJ databases">
        <title>Whole genome shotgun sequence of Streptomyces tubercidicus NBRC 13090.</title>
        <authorList>
            <person name="Ichikawa N."/>
            <person name="Kimura A."/>
            <person name="Kitahashi Y."/>
            <person name="Komaki H."/>
            <person name="Tamura T."/>
        </authorList>
    </citation>
    <scope>NUCLEOTIDE SEQUENCE [LARGE SCALE GENOMIC DNA]</scope>
    <source>
        <strain evidence="1 2">NBRC 13090</strain>
    </source>
</reference>
<sequence length="73" mass="8308">MRNTPYRVPRGAEFTTLAVPYVQGQIKRFAREATWSVHAPRRLQRGTQPLPDARLPLVTRVCTHLRKAILATA</sequence>
<dbReference type="AlphaFoldDB" id="A0A640V7S3"/>
<proteinExistence type="predicted"/>
<keyword evidence="2" id="KW-1185">Reference proteome</keyword>
<dbReference type="Proteomes" id="UP000431826">
    <property type="component" value="Unassembled WGS sequence"/>
</dbReference>
<accession>A0A640V7S3</accession>
<evidence type="ECO:0000313" key="1">
    <source>
        <dbReference type="EMBL" id="GFE42246.1"/>
    </source>
</evidence>